<dbReference type="Gene3D" id="3.40.50.2000">
    <property type="entry name" value="Glycogen Phosphorylase B"/>
    <property type="match status" value="2"/>
</dbReference>
<evidence type="ECO:0000313" key="3">
    <source>
        <dbReference type="EMBL" id="MCX2739958.1"/>
    </source>
</evidence>
<evidence type="ECO:0000259" key="1">
    <source>
        <dbReference type="Pfam" id="PF00534"/>
    </source>
</evidence>
<dbReference type="PANTHER" id="PTHR45947:SF3">
    <property type="entry name" value="SULFOQUINOVOSYL TRANSFERASE SQD2"/>
    <property type="match status" value="1"/>
</dbReference>
<protein>
    <submittedName>
        <fullName evidence="3">Glycosyltransferase</fullName>
    </submittedName>
</protein>
<feature type="domain" description="Glycosyl transferase family 1" evidence="1">
    <location>
        <begin position="180"/>
        <end position="334"/>
    </location>
</feature>
<dbReference type="InterPro" id="IPR050194">
    <property type="entry name" value="Glycosyltransferase_grp1"/>
</dbReference>
<dbReference type="Pfam" id="PF13439">
    <property type="entry name" value="Glyco_transf_4"/>
    <property type="match status" value="1"/>
</dbReference>
<accession>A0ABT3RDM7</accession>
<organism evidence="3 4">
    <name type="scientific">Pontibacter anaerobius</name>
    <dbReference type="NCBI Taxonomy" id="2993940"/>
    <lineage>
        <taxon>Bacteria</taxon>
        <taxon>Pseudomonadati</taxon>
        <taxon>Bacteroidota</taxon>
        <taxon>Cytophagia</taxon>
        <taxon>Cytophagales</taxon>
        <taxon>Hymenobacteraceae</taxon>
        <taxon>Pontibacter</taxon>
    </lineage>
</organism>
<comment type="caution">
    <text evidence="3">The sequence shown here is derived from an EMBL/GenBank/DDBJ whole genome shotgun (WGS) entry which is preliminary data.</text>
</comment>
<evidence type="ECO:0000259" key="2">
    <source>
        <dbReference type="Pfam" id="PF13439"/>
    </source>
</evidence>
<gene>
    <name evidence="3" type="ORF">OO017_08385</name>
</gene>
<dbReference type="SUPFAM" id="SSF53756">
    <property type="entry name" value="UDP-Glycosyltransferase/glycogen phosphorylase"/>
    <property type="match status" value="1"/>
</dbReference>
<dbReference type="EMBL" id="JAPFQO010000005">
    <property type="protein sequence ID" value="MCX2739958.1"/>
    <property type="molecule type" value="Genomic_DNA"/>
</dbReference>
<sequence>MKILQLIQKPQPRGAEIFAAQLSDNLSMLGHTSELLAIFDSPDSYKYSKPHQLLEANPSARLWDRQGWKNLSEVIQTKKPDIVQANAGDTLKYAVFSKLLYKWKQPIVFRNASTLSSYIKSPVQKLYNGFLYRKTDAIASVSNHSKEDLVRLYPGLNLKTTTIPIGLEDKQAVKNPFAGNQEQQVNLVHVGGFSFEKNHEGLLRIFQSVVKKHSNAHLWLVGDGPSRKSIEEKAKELNLLGSVHFTGFVNNPLDYIAHAQGLLLPSIIEGLPGVILEAMLYETPVVAYNVGGIREIVKHKKTGWLIEPGDELTFAQSVNNVLNLRNAEKQQITSAALNLVKENYMNLGIAERFVLLYEQLLNKK</sequence>
<reference evidence="3 4" key="1">
    <citation type="submission" date="2022-11" db="EMBL/GenBank/DDBJ databases">
        <title>The characterization of three novel Bacteroidetes species and genomic analysis of their roles in tidal elemental geochemical cycles.</title>
        <authorList>
            <person name="Ma K.-J."/>
        </authorList>
    </citation>
    <scope>NUCLEOTIDE SEQUENCE [LARGE SCALE GENOMIC DNA]</scope>
    <source>
        <strain evidence="3 4">M82</strain>
    </source>
</reference>
<feature type="domain" description="Glycosyltransferase subfamily 4-like N-terminal" evidence="2">
    <location>
        <begin position="13"/>
        <end position="167"/>
    </location>
</feature>
<dbReference type="InterPro" id="IPR028098">
    <property type="entry name" value="Glyco_trans_4-like_N"/>
</dbReference>
<evidence type="ECO:0000313" key="4">
    <source>
        <dbReference type="Proteomes" id="UP001207228"/>
    </source>
</evidence>
<dbReference type="Pfam" id="PF00534">
    <property type="entry name" value="Glycos_transf_1"/>
    <property type="match status" value="1"/>
</dbReference>
<name>A0ABT3RDM7_9BACT</name>
<dbReference type="PANTHER" id="PTHR45947">
    <property type="entry name" value="SULFOQUINOVOSYL TRANSFERASE SQD2"/>
    <property type="match status" value="1"/>
</dbReference>
<dbReference type="CDD" id="cd03811">
    <property type="entry name" value="GT4_GT28_WabH-like"/>
    <property type="match status" value="1"/>
</dbReference>
<dbReference type="Proteomes" id="UP001207228">
    <property type="component" value="Unassembled WGS sequence"/>
</dbReference>
<dbReference type="RefSeq" id="WP_266052026.1">
    <property type="nucleotide sequence ID" value="NZ_JAPFQO010000005.1"/>
</dbReference>
<dbReference type="InterPro" id="IPR001296">
    <property type="entry name" value="Glyco_trans_1"/>
</dbReference>
<keyword evidence="4" id="KW-1185">Reference proteome</keyword>
<proteinExistence type="predicted"/>